<dbReference type="RefSeq" id="WP_190136317.1">
    <property type="nucleotide sequence ID" value="NZ_BNBT01000035.1"/>
</dbReference>
<keyword evidence="7" id="KW-1185">Reference proteome</keyword>
<evidence type="ECO:0000256" key="3">
    <source>
        <dbReference type="ARBA" id="ARBA00022989"/>
    </source>
</evidence>
<reference evidence="6" key="1">
    <citation type="journal article" date="2014" name="Int. J. Syst. Evol. Microbiol.">
        <title>Complete genome sequence of Corynebacterium casei LMG S-19264T (=DSM 44701T), isolated from a smear-ripened cheese.</title>
        <authorList>
            <consortium name="US DOE Joint Genome Institute (JGI-PGF)"/>
            <person name="Walter F."/>
            <person name="Albersmeier A."/>
            <person name="Kalinowski J."/>
            <person name="Ruckert C."/>
        </authorList>
    </citation>
    <scope>NUCLEOTIDE SEQUENCE</scope>
    <source>
        <strain evidence="6">JCM 4784</strain>
    </source>
</reference>
<reference evidence="6" key="2">
    <citation type="submission" date="2020-09" db="EMBL/GenBank/DDBJ databases">
        <authorList>
            <person name="Sun Q."/>
            <person name="Ohkuma M."/>
        </authorList>
    </citation>
    <scope>NUCLEOTIDE SEQUENCE</scope>
    <source>
        <strain evidence="6">JCM 4784</strain>
    </source>
</reference>
<evidence type="ECO:0008006" key="8">
    <source>
        <dbReference type="Google" id="ProtNLM"/>
    </source>
</evidence>
<evidence type="ECO:0000256" key="1">
    <source>
        <dbReference type="ARBA" id="ARBA00004141"/>
    </source>
</evidence>
<evidence type="ECO:0000256" key="4">
    <source>
        <dbReference type="ARBA" id="ARBA00023136"/>
    </source>
</evidence>
<dbReference type="AlphaFoldDB" id="A0A918ZLP2"/>
<sequence length="128" mass="13169">MDLALWIVAGLMAVICLTGSAKMVVPREKLAGMGGTATQWVEDFHPGALKAIGAVELLAAAGLILPAALGVAPVLVPLTATGLVLLFAGALTMRLRRGERATTAGDVVYLALALFLAWGRFGPEPFTG</sequence>
<evidence type="ECO:0000313" key="6">
    <source>
        <dbReference type="EMBL" id="GHE57936.1"/>
    </source>
</evidence>
<dbReference type="EMBL" id="BNBT01000035">
    <property type="protein sequence ID" value="GHE57936.1"/>
    <property type="molecule type" value="Genomic_DNA"/>
</dbReference>
<proteinExistence type="predicted"/>
<gene>
    <name evidence="6" type="ORF">GCM10018785_28860</name>
</gene>
<evidence type="ECO:0000256" key="2">
    <source>
        <dbReference type="ARBA" id="ARBA00022692"/>
    </source>
</evidence>
<organism evidence="6 7">
    <name type="scientific">Streptomyces longispororuber</name>
    <dbReference type="NCBI Taxonomy" id="68230"/>
    <lineage>
        <taxon>Bacteria</taxon>
        <taxon>Bacillati</taxon>
        <taxon>Actinomycetota</taxon>
        <taxon>Actinomycetes</taxon>
        <taxon>Kitasatosporales</taxon>
        <taxon>Streptomycetaceae</taxon>
        <taxon>Streptomyces</taxon>
    </lineage>
</organism>
<comment type="subcellular location">
    <subcellularLocation>
        <location evidence="1">Membrane</location>
        <topology evidence="1">Multi-pass membrane protein</topology>
    </subcellularLocation>
</comment>
<feature type="transmembrane region" description="Helical" evidence="5">
    <location>
        <begin position="63"/>
        <end position="91"/>
    </location>
</feature>
<evidence type="ECO:0000313" key="7">
    <source>
        <dbReference type="Proteomes" id="UP000608024"/>
    </source>
</evidence>
<keyword evidence="4 5" id="KW-0472">Membrane</keyword>
<dbReference type="Proteomes" id="UP000608024">
    <property type="component" value="Unassembled WGS sequence"/>
</dbReference>
<accession>A0A918ZLP2</accession>
<keyword evidence="3 5" id="KW-1133">Transmembrane helix</keyword>
<dbReference type="Pfam" id="PF13564">
    <property type="entry name" value="DoxX_2"/>
    <property type="match status" value="1"/>
</dbReference>
<comment type="caution">
    <text evidence="6">The sequence shown here is derived from an EMBL/GenBank/DDBJ whole genome shotgun (WGS) entry which is preliminary data.</text>
</comment>
<keyword evidence="2 5" id="KW-0812">Transmembrane</keyword>
<dbReference type="GO" id="GO:0016020">
    <property type="term" value="C:membrane"/>
    <property type="evidence" value="ECO:0007669"/>
    <property type="project" value="UniProtKB-SubCell"/>
</dbReference>
<evidence type="ECO:0000256" key="5">
    <source>
        <dbReference type="SAM" id="Phobius"/>
    </source>
</evidence>
<protein>
    <recommendedName>
        <fullName evidence="8">DoxX family protein</fullName>
    </recommendedName>
</protein>
<feature type="transmembrane region" description="Helical" evidence="5">
    <location>
        <begin position="103"/>
        <end position="121"/>
    </location>
</feature>
<name>A0A918ZLP2_9ACTN</name>
<dbReference type="InterPro" id="IPR032808">
    <property type="entry name" value="DoxX"/>
</dbReference>